<dbReference type="AlphaFoldDB" id="A0A915E893"/>
<dbReference type="GO" id="GO:0016020">
    <property type="term" value="C:membrane"/>
    <property type="evidence" value="ECO:0007669"/>
    <property type="project" value="TreeGrafter"/>
</dbReference>
<evidence type="ECO:0000313" key="2">
    <source>
        <dbReference type="Proteomes" id="UP000887574"/>
    </source>
</evidence>
<proteinExistence type="predicted"/>
<organism evidence="2 3">
    <name type="scientific">Ditylenchus dipsaci</name>
    <dbReference type="NCBI Taxonomy" id="166011"/>
    <lineage>
        <taxon>Eukaryota</taxon>
        <taxon>Metazoa</taxon>
        <taxon>Ecdysozoa</taxon>
        <taxon>Nematoda</taxon>
        <taxon>Chromadorea</taxon>
        <taxon>Rhabditida</taxon>
        <taxon>Tylenchina</taxon>
        <taxon>Tylenchomorpha</taxon>
        <taxon>Sphaerularioidea</taxon>
        <taxon>Anguinidae</taxon>
        <taxon>Anguininae</taxon>
        <taxon>Ditylenchus</taxon>
    </lineage>
</organism>
<dbReference type="SUPFAM" id="SSF103473">
    <property type="entry name" value="MFS general substrate transporter"/>
    <property type="match status" value="1"/>
</dbReference>
<dbReference type="PANTHER" id="PTHR45757:SF23">
    <property type="entry name" value="MAJOR FACILITATOR SUPERFAMILY (MFS) PROFILE DOMAIN-CONTAINING PROTEIN"/>
    <property type="match status" value="1"/>
</dbReference>
<evidence type="ECO:0000256" key="1">
    <source>
        <dbReference type="SAM" id="Phobius"/>
    </source>
</evidence>
<feature type="transmembrane region" description="Helical" evidence="1">
    <location>
        <begin position="64"/>
        <end position="83"/>
    </location>
</feature>
<keyword evidence="1" id="KW-0812">Transmembrane</keyword>
<evidence type="ECO:0000313" key="3">
    <source>
        <dbReference type="WBParaSite" id="jg3606"/>
    </source>
</evidence>
<keyword evidence="1" id="KW-0472">Membrane</keyword>
<dbReference type="InterPro" id="IPR036259">
    <property type="entry name" value="MFS_trans_sf"/>
</dbReference>
<dbReference type="PANTHER" id="PTHR45757">
    <property type="entry name" value="PROTEIN CBG23364-RELATED"/>
    <property type="match status" value="1"/>
</dbReference>
<keyword evidence="1" id="KW-1133">Transmembrane helix</keyword>
<dbReference type="Proteomes" id="UP000887574">
    <property type="component" value="Unplaced"/>
</dbReference>
<feature type="transmembrane region" description="Helical" evidence="1">
    <location>
        <begin position="33"/>
        <end position="52"/>
    </location>
</feature>
<keyword evidence="2" id="KW-1185">Reference proteome</keyword>
<sequence>MIILTAGATLLGFNTGGFYKSGSLISGPYSPFVMGQVSNALTLAMLVTPLIVNPLTPDNTRQQWALAFYAVASIMVAAIYFMYCLQALKRSLGQLKNILKKKKWESTVSKFL</sequence>
<reference evidence="3" key="1">
    <citation type="submission" date="2022-11" db="UniProtKB">
        <authorList>
            <consortium name="WormBaseParasite"/>
        </authorList>
    </citation>
    <scope>IDENTIFICATION</scope>
</reference>
<dbReference type="WBParaSite" id="jg3606">
    <property type="protein sequence ID" value="jg3606"/>
    <property type="gene ID" value="jg3606"/>
</dbReference>
<accession>A0A915E893</accession>
<name>A0A915E893_9BILA</name>
<protein>
    <submittedName>
        <fullName evidence="3">Uncharacterized protein</fullName>
    </submittedName>
</protein>